<name>A0A5B0WIE4_9GAMM</name>
<proteinExistence type="predicted"/>
<dbReference type="Proteomes" id="UP000322184">
    <property type="component" value="Unassembled WGS sequence"/>
</dbReference>
<dbReference type="AlphaFoldDB" id="A0A5B0WIE4"/>
<dbReference type="Gene3D" id="3.90.79.10">
    <property type="entry name" value="Nucleoside Triphosphate Pyrophosphohydrolase"/>
    <property type="match status" value="1"/>
</dbReference>
<comment type="caution">
    <text evidence="1">The sequence shown here is derived from an EMBL/GenBank/DDBJ whole genome shotgun (WGS) entry which is preliminary data.</text>
</comment>
<gene>
    <name evidence="1" type="ORF">F0L16_14410</name>
</gene>
<protein>
    <submittedName>
        <fullName evidence="1">Uncharacterized protein</fullName>
    </submittedName>
</protein>
<reference evidence="1 2" key="1">
    <citation type="submission" date="2019-09" db="EMBL/GenBank/DDBJ databases">
        <title>Whole genome sequence of Photorhabdus heterorhabditis strain ETL (Enterobacteriales: Enterobacteriaceae) a bacterial symbiont of Heterorhabditis zealandica strain ETL (Rhabditida: Heterorhabditidae).</title>
        <authorList>
            <person name="Lulamba T.E."/>
            <person name="Serepa-Dlamini M.H."/>
        </authorList>
    </citation>
    <scope>NUCLEOTIDE SEQUENCE [LARGE SCALE GENOMIC DNA]</scope>
    <source>
        <strain evidence="1 2">ETL</strain>
    </source>
</reference>
<organism evidence="1 2">
    <name type="scientific">Photorhabdus heterorhabditis</name>
    <dbReference type="NCBI Taxonomy" id="880156"/>
    <lineage>
        <taxon>Bacteria</taxon>
        <taxon>Pseudomonadati</taxon>
        <taxon>Pseudomonadota</taxon>
        <taxon>Gammaproteobacteria</taxon>
        <taxon>Enterobacterales</taxon>
        <taxon>Morganellaceae</taxon>
        <taxon>Photorhabdus</taxon>
    </lineage>
</organism>
<evidence type="ECO:0000313" key="1">
    <source>
        <dbReference type="EMBL" id="KAA1186035.1"/>
    </source>
</evidence>
<dbReference type="EMBL" id="VTUW01000028">
    <property type="protein sequence ID" value="KAA1186035.1"/>
    <property type="molecule type" value="Genomic_DNA"/>
</dbReference>
<evidence type="ECO:0000313" key="2">
    <source>
        <dbReference type="Proteomes" id="UP000322184"/>
    </source>
</evidence>
<sequence length="76" mass="9233">MMYLTSFYRKTIHKDEILTFADKYDNLIGLAGKVDIHQRGMLHQAFFIFIFDYIRKFTPEKAGETIKLILHWSYWR</sequence>
<accession>A0A5B0WIE4</accession>